<evidence type="ECO:0000256" key="4">
    <source>
        <dbReference type="ARBA" id="ARBA00022692"/>
    </source>
</evidence>
<evidence type="ECO:0000256" key="2">
    <source>
        <dbReference type="ARBA" id="ARBA00022676"/>
    </source>
</evidence>
<accession>A0A316UPM1</accession>
<dbReference type="OrthoDB" id="2187549at2759"/>
<evidence type="ECO:0000313" key="13">
    <source>
        <dbReference type="Proteomes" id="UP000245884"/>
    </source>
</evidence>
<evidence type="ECO:0000256" key="10">
    <source>
        <dbReference type="SAM" id="Phobius"/>
    </source>
</evidence>
<keyword evidence="4 10" id="KW-0812">Transmembrane</keyword>
<evidence type="ECO:0000256" key="9">
    <source>
        <dbReference type="SAM" id="MobiDB-lite"/>
    </source>
</evidence>
<dbReference type="PANTHER" id="PTHR10811">
    <property type="entry name" value="FRINGE-RELATED"/>
    <property type="match status" value="1"/>
</dbReference>
<evidence type="ECO:0000256" key="1">
    <source>
        <dbReference type="ARBA" id="ARBA00004606"/>
    </source>
</evidence>
<feature type="region of interest" description="Disordered" evidence="9">
    <location>
        <begin position="1"/>
        <end position="37"/>
    </location>
</feature>
<evidence type="ECO:0000256" key="5">
    <source>
        <dbReference type="ARBA" id="ARBA00022968"/>
    </source>
</evidence>
<gene>
    <name evidence="12" type="ORF">BDZ90DRAFT_232775</name>
</gene>
<evidence type="ECO:0000256" key="8">
    <source>
        <dbReference type="ARBA" id="ARBA00037847"/>
    </source>
</evidence>
<dbReference type="GO" id="GO:0012505">
    <property type="term" value="C:endomembrane system"/>
    <property type="evidence" value="ECO:0007669"/>
    <property type="project" value="UniProtKB-SubCell"/>
</dbReference>
<dbReference type="STRING" id="1569628.A0A316UPM1"/>
<comment type="subcellular location">
    <subcellularLocation>
        <location evidence="8">Endomembrane system</location>
        <topology evidence="8">Single-pass membrane protein</topology>
    </subcellularLocation>
    <subcellularLocation>
        <location evidence="1">Membrane</location>
        <topology evidence="1">Single-pass type II membrane protein</topology>
    </subcellularLocation>
</comment>
<dbReference type="RefSeq" id="XP_025361851.1">
    <property type="nucleotide sequence ID" value="XM_025506380.1"/>
</dbReference>
<keyword evidence="7 10" id="KW-0472">Membrane</keyword>
<dbReference type="Proteomes" id="UP000245884">
    <property type="component" value="Unassembled WGS sequence"/>
</dbReference>
<keyword evidence="5" id="KW-0735">Signal-anchor</keyword>
<proteinExistence type="predicted"/>
<reference evidence="12 13" key="1">
    <citation type="journal article" date="2018" name="Mol. Biol. Evol.">
        <title>Broad Genomic Sampling Reveals a Smut Pathogenic Ancestry of the Fungal Clade Ustilaginomycotina.</title>
        <authorList>
            <person name="Kijpornyongpan T."/>
            <person name="Mondo S.J."/>
            <person name="Barry K."/>
            <person name="Sandor L."/>
            <person name="Lee J."/>
            <person name="Lipzen A."/>
            <person name="Pangilinan J."/>
            <person name="LaButti K."/>
            <person name="Hainaut M."/>
            <person name="Henrissat B."/>
            <person name="Grigoriev I.V."/>
            <person name="Spatafora J.W."/>
            <person name="Aime M.C."/>
        </authorList>
    </citation>
    <scope>NUCLEOTIDE SEQUENCE [LARGE SCALE GENOMIC DNA]</scope>
    <source>
        <strain evidence="12 13">MCA 5214</strain>
    </source>
</reference>
<dbReference type="Pfam" id="PF02434">
    <property type="entry name" value="Fringe"/>
    <property type="match status" value="1"/>
</dbReference>
<evidence type="ECO:0000313" key="12">
    <source>
        <dbReference type="EMBL" id="PWN27239.1"/>
    </source>
</evidence>
<dbReference type="GO" id="GO:0016757">
    <property type="term" value="F:glycosyltransferase activity"/>
    <property type="evidence" value="ECO:0007669"/>
    <property type="project" value="UniProtKB-KW"/>
</dbReference>
<sequence>MSRHRFDAEETMSLTSGRKSSIHEAMNGDGGGGGGAYPLGQHTAKRLDSFVRRIDSLLSTGIAVVLLLLLCASWIEPPNYRATRKISSRYDACHLDVHGLVQRFDLSSRFHYSRNFVVPSTRDRELDPTLAFGRFDPHPRQIRAQLAQKFDELDSNSLATARLSTCSVSNIVDVPFFPPHHSTRTQGKNIMVGYATNTARIRKWTPMLQHSFAHTGLHLVLQLPGNEDGVDLARDLNALGIRTSIIHDDAEYRIRWARLPMVLYPLADRNTQWIMVSDDDSFVLSLPRILAVLDKYDPRQHHFVGTLSDKWANMVFGPESFGGGGTFLSLPLVKHLLPHWEAYAQREWLIGGDQRMSWCVFENSYARLSWEPTVLTQNDAEGDIQGLIESGQRFGTFHHLSWRERQHNETLFAFAAQACGSSRSECLFQRFLLPENRASPSSSSTRFMLTHGWSIVRYPTAHLPDFGRTELTWEHAPQDYWSHGMGPLRDKVEERTRETKPDRPWKESWLLAEVKLAEGSEPARHTYVKRGGADGLDSVIELVWL</sequence>
<keyword evidence="2" id="KW-0328">Glycosyltransferase</keyword>
<keyword evidence="13" id="KW-1185">Reference proteome</keyword>
<protein>
    <recommendedName>
        <fullName evidence="11">Fringe-like glycosyltransferase domain-containing protein</fullName>
    </recommendedName>
</protein>
<feature type="compositionally biased region" description="Gly residues" evidence="9">
    <location>
        <begin position="28"/>
        <end position="37"/>
    </location>
</feature>
<evidence type="ECO:0000256" key="3">
    <source>
        <dbReference type="ARBA" id="ARBA00022679"/>
    </source>
</evidence>
<dbReference type="EMBL" id="KZ819669">
    <property type="protein sequence ID" value="PWN27239.1"/>
    <property type="molecule type" value="Genomic_DNA"/>
</dbReference>
<keyword evidence="3" id="KW-0808">Transferase</keyword>
<dbReference type="GO" id="GO:0016020">
    <property type="term" value="C:membrane"/>
    <property type="evidence" value="ECO:0007669"/>
    <property type="project" value="UniProtKB-SubCell"/>
</dbReference>
<dbReference type="Gene3D" id="3.90.550.50">
    <property type="match status" value="1"/>
</dbReference>
<feature type="transmembrane region" description="Helical" evidence="10">
    <location>
        <begin position="56"/>
        <end position="75"/>
    </location>
</feature>
<name>A0A316UPM1_9BASI</name>
<dbReference type="GeneID" id="37028203"/>
<evidence type="ECO:0000256" key="6">
    <source>
        <dbReference type="ARBA" id="ARBA00022989"/>
    </source>
</evidence>
<dbReference type="InterPro" id="IPR003378">
    <property type="entry name" value="Fringe-like_glycosylTrfase"/>
</dbReference>
<organism evidence="12 13">
    <name type="scientific">Jaminaea rosea</name>
    <dbReference type="NCBI Taxonomy" id="1569628"/>
    <lineage>
        <taxon>Eukaryota</taxon>
        <taxon>Fungi</taxon>
        <taxon>Dikarya</taxon>
        <taxon>Basidiomycota</taxon>
        <taxon>Ustilaginomycotina</taxon>
        <taxon>Exobasidiomycetes</taxon>
        <taxon>Microstromatales</taxon>
        <taxon>Microstromatales incertae sedis</taxon>
        <taxon>Jaminaea</taxon>
    </lineage>
</organism>
<dbReference type="AlphaFoldDB" id="A0A316UPM1"/>
<keyword evidence="6 10" id="KW-1133">Transmembrane helix</keyword>
<feature type="domain" description="Fringe-like glycosyltransferase" evidence="11">
    <location>
        <begin position="269"/>
        <end position="339"/>
    </location>
</feature>
<evidence type="ECO:0000259" key="11">
    <source>
        <dbReference type="Pfam" id="PF02434"/>
    </source>
</evidence>
<evidence type="ECO:0000256" key="7">
    <source>
        <dbReference type="ARBA" id="ARBA00023136"/>
    </source>
</evidence>